<sequence>MTGTLAGFGNASIRERQMMYWLEHNTRN</sequence>
<name>A0A382XLR5_9ZZZZ</name>
<dbReference type="AlphaFoldDB" id="A0A382XLR5"/>
<proteinExistence type="predicted"/>
<evidence type="ECO:0000313" key="1">
    <source>
        <dbReference type="EMBL" id="SVD71391.1"/>
    </source>
</evidence>
<accession>A0A382XLR5</accession>
<protein>
    <submittedName>
        <fullName evidence="1">Uncharacterized protein</fullName>
    </submittedName>
</protein>
<reference evidence="1" key="1">
    <citation type="submission" date="2018-05" db="EMBL/GenBank/DDBJ databases">
        <authorList>
            <person name="Lanie J.A."/>
            <person name="Ng W.-L."/>
            <person name="Kazmierczak K.M."/>
            <person name="Andrzejewski T.M."/>
            <person name="Davidsen T.M."/>
            <person name="Wayne K.J."/>
            <person name="Tettelin H."/>
            <person name="Glass J.I."/>
            <person name="Rusch D."/>
            <person name="Podicherti R."/>
            <person name="Tsui H.-C.T."/>
            <person name="Winkler M.E."/>
        </authorList>
    </citation>
    <scope>NUCLEOTIDE SEQUENCE</scope>
</reference>
<dbReference type="EMBL" id="UINC01168385">
    <property type="protein sequence ID" value="SVD71391.1"/>
    <property type="molecule type" value="Genomic_DNA"/>
</dbReference>
<organism evidence="1">
    <name type="scientific">marine metagenome</name>
    <dbReference type="NCBI Taxonomy" id="408172"/>
    <lineage>
        <taxon>unclassified sequences</taxon>
        <taxon>metagenomes</taxon>
        <taxon>ecological metagenomes</taxon>
    </lineage>
</organism>
<gene>
    <name evidence="1" type="ORF">METZ01_LOCUS424245</name>
</gene>